<dbReference type="Proteomes" id="UP000239772">
    <property type="component" value="Unassembled WGS sequence"/>
</dbReference>
<reference evidence="3" key="1">
    <citation type="submission" date="2018-03" db="EMBL/GenBank/DDBJ databases">
        <authorList>
            <person name="Sun L."/>
            <person name="Liu H."/>
            <person name="Chen W."/>
            <person name="Huang K."/>
            <person name="Liu W."/>
            <person name="Gao X."/>
        </authorList>
    </citation>
    <scope>NUCLEOTIDE SEQUENCE [LARGE SCALE GENOMIC DNA]</scope>
    <source>
        <strain evidence="3">SH9</strain>
    </source>
</reference>
<feature type="region of interest" description="Disordered" evidence="1">
    <location>
        <begin position="68"/>
        <end position="89"/>
    </location>
</feature>
<name>A0A2T1HM89_9HYPH</name>
<keyword evidence="3" id="KW-1185">Reference proteome</keyword>
<sequence length="240" mass="26495">MSKRPYRRGQDVFVDEIRRAVEAAPRNALDDVARLLWRAFANGQITEDEAEDLGQAIEARKVIPAKSAAPRRRVGSRPRSPESMERRRRWAASGRLPPALAASFTLAEQAVLAVISMDVAKRGDCRLTVGHIAALAGCCVATVRTALRQAADLGLVHVEERRLTCWRNLPNVVTIVSAEWRTWLRLKPRQSAGERYSGPLSPVGGGSKSVSRTTTVPRYWNRREPPKSREAIGKGRAATA</sequence>
<evidence type="ECO:0000313" key="2">
    <source>
        <dbReference type="EMBL" id="PSC02689.1"/>
    </source>
</evidence>
<feature type="compositionally biased region" description="Basic and acidic residues" evidence="1">
    <location>
        <begin position="221"/>
        <end position="233"/>
    </location>
</feature>
<dbReference type="AlphaFoldDB" id="A0A2T1HM89"/>
<feature type="region of interest" description="Disordered" evidence="1">
    <location>
        <begin position="192"/>
        <end position="240"/>
    </location>
</feature>
<comment type="caution">
    <text evidence="2">The sequence shown here is derived from an EMBL/GenBank/DDBJ whole genome shotgun (WGS) entry which is preliminary data.</text>
</comment>
<accession>A0A2T1HM89</accession>
<organism evidence="2 3">
    <name type="scientific">Alsobacter soli</name>
    <dbReference type="NCBI Taxonomy" id="2109933"/>
    <lineage>
        <taxon>Bacteria</taxon>
        <taxon>Pseudomonadati</taxon>
        <taxon>Pseudomonadota</taxon>
        <taxon>Alphaproteobacteria</taxon>
        <taxon>Hyphomicrobiales</taxon>
        <taxon>Alsobacteraceae</taxon>
        <taxon>Alsobacter</taxon>
    </lineage>
</organism>
<protein>
    <submittedName>
        <fullName evidence="2">Transcriptional regulator</fullName>
    </submittedName>
</protein>
<evidence type="ECO:0000313" key="3">
    <source>
        <dbReference type="Proteomes" id="UP000239772"/>
    </source>
</evidence>
<gene>
    <name evidence="2" type="ORF">SLNSH_22780</name>
</gene>
<evidence type="ECO:0000256" key="1">
    <source>
        <dbReference type="SAM" id="MobiDB-lite"/>
    </source>
</evidence>
<proteinExistence type="predicted"/>
<dbReference type="EMBL" id="PVZS01000041">
    <property type="protein sequence ID" value="PSC02689.1"/>
    <property type="molecule type" value="Genomic_DNA"/>
</dbReference>